<organism evidence="1 2">
    <name type="scientific">Citrus sinensis</name>
    <name type="common">Sweet orange</name>
    <name type="synonym">Citrus aurantium var. sinensis</name>
    <dbReference type="NCBI Taxonomy" id="2711"/>
    <lineage>
        <taxon>Eukaryota</taxon>
        <taxon>Viridiplantae</taxon>
        <taxon>Streptophyta</taxon>
        <taxon>Embryophyta</taxon>
        <taxon>Tracheophyta</taxon>
        <taxon>Spermatophyta</taxon>
        <taxon>Magnoliopsida</taxon>
        <taxon>eudicotyledons</taxon>
        <taxon>Gunneridae</taxon>
        <taxon>Pentapetalae</taxon>
        <taxon>rosids</taxon>
        <taxon>malvids</taxon>
        <taxon>Sapindales</taxon>
        <taxon>Rutaceae</taxon>
        <taxon>Aurantioideae</taxon>
        <taxon>Citrus</taxon>
    </lineage>
</organism>
<gene>
    <name evidence="1" type="ORF">KPL71_019204</name>
</gene>
<keyword evidence="2" id="KW-1185">Reference proteome</keyword>
<sequence>MKSTATVYLLFFFFSLFLRHINTSSSISISSSSSLSVVPKEAFPTRSGYLPVSPATGSAIFYAFYEAQTPTSPLSQTPLLLWLQGGPGCSSMLGNFLEVGPWRVTHRPNTTQQQLALEPNLGSWNRISGIVFLDNPIGTGLSFAVTNDEIPRNQSSVAKHLFAAINGFIDLDPLFKNRPIYVTGESYAGKSIPSIGYHILKQNKRVPVSKREKLHGVAIGNGLTDPVSQVAVHALNAYFIGLINGRQRVELEKAQRKAIRLTRQVLNLLQNTTGLAELFDFTRKDPYATSLVTSLLRMDEVKKAFGAKDTITFDVCSNVVMKALHEDLMKSAKFMVEFLVKNTKSWVNTLKWEGIESFLMAERKAWRVKQALAGYVQKFGNLSNVVVLGAGHLMPADQPLISQTMIEDWVLDKGLFANRKEN</sequence>
<evidence type="ECO:0000313" key="2">
    <source>
        <dbReference type="Proteomes" id="UP000829398"/>
    </source>
</evidence>
<dbReference type="Proteomes" id="UP000829398">
    <property type="component" value="Chromosome 6"/>
</dbReference>
<proteinExistence type="predicted"/>
<dbReference type="EMBL" id="CM039175">
    <property type="protein sequence ID" value="KAH9739670.1"/>
    <property type="molecule type" value="Genomic_DNA"/>
</dbReference>
<protein>
    <submittedName>
        <fullName evidence="1">Serine carboxypeptidase-like 50</fullName>
    </submittedName>
</protein>
<accession>A0ACB8K4J2</accession>
<name>A0ACB8K4J2_CITSI</name>
<reference evidence="2" key="1">
    <citation type="journal article" date="2023" name="Hortic. Res.">
        <title>A chromosome-level phased genome enabling allele-level studies in sweet orange: a case study on citrus Huanglongbing tolerance.</title>
        <authorList>
            <person name="Wu B."/>
            <person name="Yu Q."/>
            <person name="Deng Z."/>
            <person name="Duan Y."/>
            <person name="Luo F."/>
            <person name="Gmitter F. Jr."/>
        </authorList>
    </citation>
    <scope>NUCLEOTIDE SEQUENCE [LARGE SCALE GENOMIC DNA]</scope>
    <source>
        <strain evidence="2">cv. Valencia</strain>
    </source>
</reference>
<comment type="caution">
    <text evidence="1">The sequence shown here is derived from an EMBL/GenBank/DDBJ whole genome shotgun (WGS) entry which is preliminary data.</text>
</comment>
<evidence type="ECO:0000313" key="1">
    <source>
        <dbReference type="EMBL" id="KAH9739670.1"/>
    </source>
</evidence>